<dbReference type="Proteomes" id="UP000014760">
    <property type="component" value="Unassembled WGS sequence"/>
</dbReference>
<dbReference type="EMBL" id="KB301235">
    <property type="protein sequence ID" value="ELU05796.1"/>
    <property type="molecule type" value="Genomic_DNA"/>
</dbReference>
<feature type="region of interest" description="Disordered" evidence="1">
    <location>
        <begin position="1"/>
        <end position="51"/>
    </location>
</feature>
<dbReference type="EnsemblMetazoa" id="CapteT193244">
    <property type="protein sequence ID" value="CapteP193244"/>
    <property type="gene ID" value="CapteG193244"/>
</dbReference>
<reference evidence="4" key="1">
    <citation type="submission" date="2012-12" db="EMBL/GenBank/DDBJ databases">
        <authorList>
            <person name="Hellsten U."/>
            <person name="Grimwood J."/>
            <person name="Chapman J.A."/>
            <person name="Shapiro H."/>
            <person name="Aerts A."/>
            <person name="Otillar R.P."/>
            <person name="Terry A.Y."/>
            <person name="Boore J.L."/>
            <person name="Simakov O."/>
            <person name="Marletaz F."/>
            <person name="Cho S.-J."/>
            <person name="Edsinger-Gonzales E."/>
            <person name="Havlak P."/>
            <person name="Kuo D.-H."/>
            <person name="Larsson T."/>
            <person name="Lv J."/>
            <person name="Arendt D."/>
            <person name="Savage R."/>
            <person name="Osoegawa K."/>
            <person name="de Jong P."/>
            <person name="Lindberg D.R."/>
            <person name="Seaver E.C."/>
            <person name="Weisblat D.A."/>
            <person name="Putnam N.H."/>
            <person name="Grigoriev I.V."/>
            <person name="Rokhsar D.S."/>
        </authorList>
    </citation>
    <scope>NUCLEOTIDE SEQUENCE</scope>
    <source>
        <strain evidence="4">I ESC-2004</strain>
    </source>
</reference>
<keyword evidence="4" id="KW-1185">Reference proteome</keyword>
<evidence type="ECO:0000313" key="2">
    <source>
        <dbReference type="EMBL" id="ELU05796.1"/>
    </source>
</evidence>
<reference evidence="2 4" key="2">
    <citation type="journal article" date="2013" name="Nature">
        <title>Insights into bilaterian evolution from three spiralian genomes.</title>
        <authorList>
            <person name="Simakov O."/>
            <person name="Marletaz F."/>
            <person name="Cho S.J."/>
            <person name="Edsinger-Gonzales E."/>
            <person name="Havlak P."/>
            <person name="Hellsten U."/>
            <person name="Kuo D.H."/>
            <person name="Larsson T."/>
            <person name="Lv J."/>
            <person name="Arendt D."/>
            <person name="Savage R."/>
            <person name="Osoegawa K."/>
            <person name="de Jong P."/>
            <person name="Grimwood J."/>
            <person name="Chapman J.A."/>
            <person name="Shapiro H."/>
            <person name="Aerts A."/>
            <person name="Otillar R.P."/>
            <person name="Terry A.Y."/>
            <person name="Boore J.L."/>
            <person name="Grigoriev I.V."/>
            <person name="Lindberg D.R."/>
            <person name="Seaver E.C."/>
            <person name="Weisblat D.A."/>
            <person name="Putnam N.H."/>
            <person name="Rokhsar D.S."/>
        </authorList>
    </citation>
    <scope>NUCLEOTIDE SEQUENCE</scope>
    <source>
        <strain evidence="2 4">I ESC-2004</strain>
    </source>
</reference>
<gene>
    <name evidence="2" type="ORF">CAPTEDRAFT_193244</name>
</gene>
<name>R7UQV0_CAPTE</name>
<evidence type="ECO:0000313" key="3">
    <source>
        <dbReference type="EnsemblMetazoa" id="CapteP193244"/>
    </source>
</evidence>
<feature type="compositionally biased region" description="Basic and acidic residues" evidence="1">
    <location>
        <begin position="30"/>
        <end position="42"/>
    </location>
</feature>
<evidence type="ECO:0000313" key="4">
    <source>
        <dbReference type="Proteomes" id="UP000014760"/>
    </source>
</evidence>
<dbReference type="EMBL" id="AMQN01007718">
    <property type="status" value="NOT_ANNOTATED_CDS"/>
    <property type="molecule type" value="Genomic_DNA"/>
</dbReference>
<evidence type="ECO:0000256" key="1">
    <source>
        <dbReference type="SAM" id="MobiDB-lite"/>
    </source>
</evidence>
<proteinExistence type="predicted"/>
<sequence>MIRRGSSHRSAATSRGNYSGGYTGLEPILEDGRSSEEHHPLDGTDDDNEGTRIITNKHAGQLDRSSYSDHRRATYSHVDSMYLPFSVMSHDAKLFRQPRFPRCNLRSCCFVNRKGKVRKRAKKELQKMIQIKFKILKEYYGRKTNDMISILSFTI</sequence>
<organism evidence="2">
    <name type="scientific">Capitella teleta</name>
    <name type="common">Polychaete worm</name>
    <dbReference type="NCBI Taxonomy" id="283909"/>
    <lineage>
        <taxon>Eukaryota</taxon>
        <taxon>Metazoa</taxon>
        <taxon>Spiralia</taxon>
        <taxon>Lophotrochozoa</taxon>
        <taxon>Annelida</taxon>
        <taxon>Polychaeta</taxon>
        <taxon>Sedentaria</taxon>
        <taxon>Scolecida</taxon>
        <taxon>Capitellidae</taxon>
        <taxon>Capitella</taxon>
    </lineage>
</organism>
<dbReference type="AlphaFoldDB" id="R7UQV0"/>
<accession>R7UQV0</accession>
<protein>
    <submittedName>
        <fullName evidence="2 3">Uncharacterized protein</fullName>
    </submittedName>
</protein>
<dbReference type="HOGENOM" id="CLU_1697188_0_0_1"/>
<reference evidence="3" key="3">
    <citation type="submission" date="2015-06" db="UniProtKB">
        <authorList>
            <consortium name="EnsemblMetazoa"/>
        </authorList>
    </citation>
    <scope>IDENTIFICATION</scope>
</reference>
<feature type="compositionally biased region" description="Polar residues" evidence="1">
    <location>
        <begin position="8"/>
        <end position="17"/>
    </location>
</feature>